<dbReference type="GO" id="GO:0043531">
    <property type="term" value="F:ADP binding"/>
    <property type="evidence" value="ECO:0007669"/>
    <property type="project" value="InterPro"/>
</dbReference>
<evidence type="ECO:0000256" key="5">
    <source>
        <dbReference type="ARBA" id="ARBA00022821"/>
    </source>
</evidence>
<protein>
    <recommendedName>
        <fullName evidence="9">Disease resistance N-terminal domain-containing protein</fullName>
    </recommendedName>
</protein>
<evidence type="ECO:0000256" key="2">
    <source>
        <dbReference type="ARBA" id="ARBA00022614"/>
    </source>
</evidence>
<dbReference type="Proteomes" id="UP000324897">
    <property type="component" value="Chromosome 2"/>
</dbReference>
<dbReference type="PROSITE" id="PS50985">
    <property type="entry name" value="GRAS"/>
    <property type="match status" value="1"/>
</dbReference>
<dbReference type="AlphaFoldDB" id="A0A5J9USD1"/>
<gene>
    <name evidence="10" type="ORF">EJB05_29330</name>
</gene>
<dbReference type="InterPro" id="IPR041118">
    <property type="entry name" value="Rx_N"/>
</dbReference>
<dbReference type="OrthoDB" id="675568at2759"/>
<evidence type="ECO:0000256" key="7">
    <source>
        <dbReference type="ARBA" id="ARBA00023163"/>
    </source>
</evidence>
<comment type="similarity">
    <text evidence="1">Belongs to the disease resistance NB-LRR family.</text>
</comment>
<evidence type="ECO:0000313" key="11">
    <source>
        <dbReference type="Proteomes" id="UP000324897"/>
    </source>
</evidence>
<keyword evidence="5" id="KW-0611">Plant defense</keyword>
<dbReference type="PANTHER" id="PTHR33377:SF66">
    <property type="entry name" value="EXPRESSED PROTEIN"/>
    <property type="match status" value="1"/>
</dbReference>
<dbReference type="Pfam" id="PF03514">
    <property type="entry name" value="GRAS"/>
    <property type="match status" value="1"/>
</dbReference>
<evidence type="ECO:0000256" key="8">
    <source>
        <dbReference type="PROSITE-ProRule" id="PRU01191"/>
    </source>
</evidence>
<organism evidence="10 11">
    <name type="scientific">Eragrostis curvula</name>
    <name type="common">weeping love grass</name>
    <dbReference type="NCBI Taxonomy" id="38414"/>
    <lineage>
        <taxon>Eukaryota</taxon>
        <taxon>Viridiplantae</taxon>
        <taxon>Streptophyta</taxon>
        <taxon>Embryophyta</taxon>
        <taxon>Tracheophyta</taxon>
        <taxon>Spermatophyta</taxon>
        <taxon>Magnoliopsida</taxon>
        <taxon>Liliopsida</taxon>
        <taxon>Poales</taxon>
        <taxon>Poaceae</taxon>
        <taxon>PACMAD clade</taxon>
        <taxon>Chloridoideae</taxon>
        <taxon>Eragrostideae</taxon>
        <taxon>Eragrostidinae</taxon>
        <taxon>Eragrostis</taxon>
    </lineage>
</organism>
<feature type="domain" description="Disease resistance N-terminal" evidence="9">
    <location>
        <begin position="172"/>
        <end position="258"/>
    </location>
</feature>
<sequence length="701" mass="79406">MLLVECVKKLQPKLVVIVEEELVRIRKGASPSQASFVEFFFEALHHFIMVFESLASCFSGGKNRACLRLVQKDMVGPKIQDFVGQYGADTLEASAPKVLEGFMSCELSACNIAQARMLVGLFSRSFGVAHEKGRLQLCWKSRPLISVSVWSPVRKERRLGMDALISAIAGDLVSRFISFVAQSCCSHTQDDDDNRRRLERVLLRMHTVVEEAEGRCITNRGMLLQLKMLAEGMYVGDYMLDKFKIQVVEEDRVEGEVSHPNRSPAKSTFNAAKRLRFASVTSKDILVPFGFGTSSAVNLKNILESLEAKIEDMREFVMLLGSCPRLSRQPYSTYLFMDKCMFGRHTEKEQVVNFLLCNDTHDFPGLGILPIIGPHRVGKKTLVQHACKDERVYNCFSHVLLLKEGDLKNKNRELASNLKGASVKCLFIIEFSRGVDEASWTDFKSYLQTVAGAGSKIILIGRTQELAKFGTALPIWLKSLSQEEYWYFFKALAFGSMYPDEHPRLASLGMQIATELKGSFLGANILGEILRANPNTQFWRNILSSIRELVQKHSSSFGVHPEDLLERNSPVDFPKVAFVGDQGQGCMVYDIREAGPGQAEQLPSSQEVLMGGQIPVEEKFDVLLWKSRIPPYCSYIATYEKQKPQRISKKRKDVAAVLIYTAWNLWKERNKRVFWQQSAQPQQIVHMIKEETRNREMAHNR</sequence>
<reference evidence="10 11" key="1">
    <citation type="journal article" date="2019" name="Sci. Rep.">
        <title>A high-quality genome of Eragrostis curvula grass provides insights into Poaceae evolution and supports new strategies to enhance forage quality.</title>
        <authorList>
            <person name="Carballo J."/>
            <person name="Santos B.A.C.M."/>
            <person name="Zappacosta D."/>
            <person name="Garbus I."/>
            <person name="Selva J.P."/>
            <person name="Gallo C.A."/>
            <person name="Diaz A."/>
            <person name="Albertini E."/>
            <person name="Caccamo M."/>
            <person name="Echenique V."/>
        </authorList>
    </citation>
    <scope>NUCLEOTIDE SEQUENCE [LARGE SCALE GENOMIC DNA]</scope>
    <source>
        <strain evidence="11">cv. Victoria</strain>
        <tissue evidence="10">Leaf</tissue>
    </source>
</reference>
<evidence type="ECO:0000256" key="1">
    <source>
        <dbReference type="ARBA" id="ARBA00008894"/>
    </source>
</evidence>
<feature type="region of interest" description="SAW" evidence="8">
    <location>
        <begin position="84"/>
        <end position="151"/>
    </location>
</feature>
<dbReference type="Gramene" id="TVU26769">
    <property type="protein sequence ID" value="TVU26769"/>
    <property type="gene ID" value="EJB05_29330"/>
</dbReference>
<dbReference type="SUPFAM" id="SSF52540">
    <property type="entry name" value="P-loop containing nucleoside triphosphate hydrolases"/>
    <property type="match status" value="1"/>
</dbReference>
<keyword evidence="11" id="KW-1185">Reference proteome</keyword>
<dbReference type="GO" id="GO:0006952">
    <property type="term" value="P:defense response"/>
    <property type="evidence" value="ECO:0007669"/>
    <property type="project" value="UniProtKB-KW"/>
</dbReference>
<comment type="caution">
    <text evidence="8">Lacks conserved residue(s) required for the propagation of feature annotation.</text>
</comment>
<name>A0A5J9USD1_9POAL</name>
<feature type="non-terminal residue" evidence="10">
    <location>
        <position position="1"/>
    </location>
</feature>
<dbReference type="InterPro" id="IPR027417">
    <property type="entry name" value="P-loop_NTPase"/>
</dbReference>
<keyword evidence="2" id="KW-0433">Leucine-rich repeat</keyword>
<dbReference type="PANTHER" id="PTHR33377">
    <property type="entry name" value="OS10G0134700 PROTEIN-RELATED"/>
    <property type="match status" value="1"/>
</dbReference>
<proteinExistence type="inferred from homology"/>
<keyword evidence="4" id="KW-0547">Nucleotide-binding</keyword>
<evidence type="ECO:0000256" key="3">
    <source>
        <dbReference type="ARBA" id="ARBA00022737"/>
    </source>
</evidence>
<evidence type="ECO:0000259" key="9">
    <source>
        <dbReference type="Pfam" id="PF18052"/>
    </source>
</evidence>
<dbReference type="Pfam" id="PF18052">
    <property type="entry name" value="Rx_N"/>
    <property type="match status" value="1"/>
</dbReference>
<accession>A0A5J9USD1</accession>
<dbReference type="InterPro" id="IPR005202">
    <property type="entry name" value="TF_GRAS"/>
</dbReference>
<keyword evidence="6" id="KW-0805">Transcription regulation</keyword>
<dbReference type="EMBL" id="RWGY01000013">
    <property type="protein sequence ID" value="TVU26769.1"/>
    <property type="molecule type" value="Genomic_DNA"/>
</dbReference>
<evidence type="ECO:0000256" key="6">
    <source>
        <dbReference type="ARBA" id="ARBA00023015"/>
    </source>
</evidence>
<evidence type="ECO:0000256" key="4">
    <source>
        <dbReference type="ARBA" id="ARBA00022741"/>
    </source>
</evidence>
<keyword evidence="7" id="KW-0804">Transcription</keyword>
<evidence type="ECO:0000313" key="10">
    <source>
        <dbReference type="EMBL" id="TVU26769.1"/>
    </source>
</evidence>
<keyword evidence="3" id="KW-0677">Repeat</keyword>
<comment type="similarity">
    <text evidence="8">Belongs to the GRAS family.</text>
</comment>
<comment type="caution">
    <text evidence="10">The sequence shown here is derived from an EMBL/GenBank/DDBJ whole genome shotgun (WGS) entry which is preliminary data.</text>
</comment>